<sequence>MMSIAQFAERTGMVPSALRFYESKGILVPAERLENGYRYYGFHQIHEAKLVNSLRQSGISLGDIRCFLEAEESTRSELLARWRREAEARLLSVQIASQYLNGMEPGRGSLHLINWEEPLTVIWQPFLVDKPVNSYSREMKQAAARLHDLNIRTQGSSLIKVMDSLPHAVLIEVGYQICTESSQKPTPPKTPSEAYLESIPPTLFVSVDSSWEDTFACMRTIRFLQKFGFEPAGKRLERHYPDSPIFEIMIPVMQTRFS</sequence>
<dbReference type="Proteomes" id="UP000266552">
    <property type="component" value="Chromosome"/>
</dbReference>
<evidence type="ECO:0000313" key="4">
    <source>
        <dbReference type="Proteomes" id="UP000266552"/>
    </source>
</evidence>
<gene>
    <name evidence="3" type="ORF">D5F53_01575</name>
</gene>
<proteinExistence type="predicted"/>
<dbReference type="InterPro" id="IPR009061">
    <property type="entry name" value="DNA-bd_dom_put_sf"/>
</dbReference>
<dbReference type="PANTHER" id="PTHR30204:SF97">
    <property type="entry name" value="MERR FAMILY REGULATORY PROTEIN"/>
    <property type="match status" value="1"/>
</dbReference>
<dbReference type="Gene3D" id="1.10.1660.10">
    <property type="match status" value="1"/>
</dbReference>
<evidence type="ECO:0000313" key="3">
    <source>
        <dbReference type="EMBL" id="AYB42052.1"/>
    </source>
</evidence>
<dbReference type="Pfam" id="PF13411">
    <property type="entry name" value="MerR_1"/>
    <property type="match status" value="1"/>
</dbReference>
<accession>A0A385THJ7</accession>
<dbReference type="SUPFAM" id="SSF46955">
    <property type="entry name" value="Putative DNA-binding domain"/>
    <property type="match status" value="1"/>
</dbReference>
<evidence type="ECO:0000256" key="1">
    <source>
        <dbReference type="ARBA" id="ARBA00023125"/>
    </source>
</evidence>
<dbReference type="RefSeq" id="WP_119846279.1">
    <property type="nucleotide sequence ID" value="NZ_CP032412.1"/>
</dbReference>
<dbReference type="GO" id="GO:0003700">
    <property type="term" value="F:DNA-binding transcription factor activity"/>
    <property type="evidence" value="ECO:0007669"/>
    <property type="project" value="InterPro"/>
</dbReference>
<dbReference type="InterPro" id="IPR047057">
    <property type="entry name" value="MerR_fam"/>
</dbReference>
<dbReference type="PROSITE" id="PS50937">
    <property type="entry name" value="HTH_MERR_2"/>
    <property type="match status" value="1"/>
</dbReference>
<evidence type="ECO:0000259" key="2">
    <source>
        <dbReference type="PROSITE" id="PS50937"/>
    </source>
</evidence>
<dbReference type="EMBL" id="CP032412">
    <property type="protein sequence ID" value="AYB42052.1"/>
    <property type="molecule type" value="Genomic_DNA"/>
</dbReference>
<name>A0A385THJ7_PAELA</name>
<feature type="domain" description="HTH merR-type" evidence="2">
    <location>
        <begin position="1"/>
        <end position="70"/>
    </location>
</feature>
<dbReference type="InterPro" id="IPR000551">
    <property type="entry name" value="MerR-type_HTH_dom"/>
</dbReference>
<dbReference type="GO" id="GO:0003677">
    <property type="term" value="F:DNA binding"/>
    <property type="evidence" value="ECO:0007669"/>
    <property type="project" value="UniProtKB-KW"/>
</dbReference>
<dbReference type="KEGG" id="plw:D5F53_01575"/>
<dbReference type="SMART" id="SM00422">
    <property type="entry name" value="HTH_MERR"/>
    <property type="match status" value="1"/>
</dbReference>
<keyword evidence="1" id="KW-0238">DNA-binding</keyword>
<reference evidence="3 4" key="1">
    <citation type="submission" date="2018-09" db="EMBL/GenBank/DDBJ databases">
        <title>Genome Sequence of Paenibacillus lautus Strain E7593-69, Azo Dye-Degrading Bacteria, Isolated from Commercial Tattoo Inks.</title>
        <authorList>
            <person name="Nho S.W."/>
            <person name="Kim S.-J."/>
            <person name="Kweon O."/>
            <person name="Cerniglia C.E."/>
        </authorList>
    </citation>
    <scope>NUCLEOTIDE SEQUENCE [LARGE SCALE GENOMIC DNA]</scope>
    <source>
        <strain evidence="3 4">E7593-69</strain>
    </source>
</reference>
<keyword evidence="4" id="KW-1185">Reference proteome</keyword>
<dbReference type="AlphaFoldDB" id="A0A385THJ7"/>
<protein>
    <submittedName>
        <fullName evidence="3">MerR family transcriptional regulator</fullName>
    </submittedName>
</protein>
<organism evidence="3 4">
    <name type="scientific">Paenibacillus lautus</name>
    <name type="common">Bacillus lautus</name>
    <dbReference type="NCBI Taxonomy" id="1401"/>
    <lineage>
        <taxon>Bacteria</taxon>
        <taxon>Bacillati</taxon>
        <taxon>Bacillota</taxon>
        <taxon>Bacilli</taxon>
        <taxon>Bacillales</taxon>
        <taxon>Paenibacillaceae</taxon>
        <taxon>Paenibacillus</taxon>
    </lineage>
</organism>
<dbReference type="CDD" id="cd00592">
    <property type="entry name" value="HTH_MerR-like"/>
    <property type="match status" value="1"/>
</dbReference>
<dbReference type="PANTHER" id="PTHR30204">
    <property type="entry name" value="REDOX-CYCLING DRUG-SENSING TRANSCRIPTIONAL ACTIVATOR SOXR"/>
    <property type="match status" value="1"/>
</dbReference>